<dbReference type="AlphaFoldDB" id="A0A3R7KMC4"/>
<name>A0A3R7KMC4_9TRYP</name>
<comment type="caution">
    <text evidence="2">The sequence shown here is derived from an EMBL/GenBank/DDBJ whole genome shotgun (WGS) entry which is preliminary data.</text>
</comment>
<keyword evidence="3" id="KW-1185">Reference proteome</keyword>
<organism evidence="2 3">
    <name type="scientific">Trypanosoma conorhini</name>
    <dbReference type="NCBI Taxonomy" id="83891"/>
    <lineage>
        <taxon>Eukaryota</taxon>
        <taxon>Discoba</taxon>
        <taxon>Euglenozoa</taxon>
        <taxon>Kinetoplastea</taxon>
        <taxon>Metakinetoplastina</taxon>
        <taxon>Trypanosomatida</taxon>
        <taxon>Trypanosomatidae</taxon>
        <taxon>Trypanosoma</taxon>
    </lineage>
</organism>
<evidence type="ECO:0000313" key="2">
    <source>
        <dbReference type="EMBL" id="RNF04490.1"/>
    </source>
</evidence>
<sequence>MYNDPWPTHTVALCGSTGEGHDAVEGRRRLSCPATPQRVASRSAQMPTKRRARERAPLLRSAAHLFLRLWGWGWPAAEARPCAAPIDTWGEVHQTSRTTPFTQVM</sequence>
<dbReference type="Proteomes" id="UP000284403">
    <property type="component" value="Unassembled WGS sequence"/>
</dbReference>
<accession>A0A3R7KMC4</accession>
<gene>
    <name evidence="2" type="ORF">Tco025E_07948</name>
</gene>
<dbReference type="EMBL" id="MKKU01000676">
    <property type="protein sequence ID" value="RNF04490.1"/>
    <property type="molecule type" value="Genomic_DNA"/>
</dbReference>
<dbReference type="RefSeq" id="XP_029225059.1">
    <property type="nucleotide sequence ID" value="XM_029374806.1"/>
</dbReference>
<evidence type="ECO:0000313" key="3">
    <source>
        <dbReference type="Proteomes" id="UP000284403"/>
    </source>
</evidence>
<feature type="region of interest" description="Disordered" evidence="1">
    <location>
        <begin position="32"/>
        <end position="54"/>
    </location>
</feature>
<proteinExistence type="predicted"/>
<dbReference type="GeneID" id="40321559"/>
<evidence type="ECO:0000256" key="1">
    <source>
        <dbReference type="SAM" id="MobiDB-lite"/>
    </source>
</evidence>
<reference evidence="2 3" key="1">
    <citation type="journal article" date="2018" name="BMC Genomics">
        <title>Genomic comparison of Trypanosoma conorhini and Trypanosoma rangeli to Trypanosoma cruzi strains of high and low virulence.</title>
        <authorList>
            <person name="Bradwell K.R."/>
            <person name="Koparde V.N."/>
            <person name="Matveyev A.V."/>
            <person name="Serrano M.G."/>
            <person name="Alves J.M."/>
            <person name="Parikh H."/>
            <person name="Huang B."/>
            <person name="Lee V."/>
            <person name="Espinosa-Alvarez O."/>
            <person name="Ortiz P.A."/>
            <person name="Costa-Martins A.G."/>
            <person name="Teixeira M.M."/>
            <person name="Buck G.A."/>
        </authorList>
    </citation>
    <scope>NUCLEOTIDE SEQUENCE [LARGE SCALE GENOMIC DNA]</scope>
    <source>
        <strain evidence="2 3">025E</strain>
    </source>
</reference>
<protein>
    <submittedName>
        <fullName evidence="2">Uncharacterized protein</fullName>
    </submittedName>
</protein>